<evidence type="ECO:0000256" key="2">
    <source>
        <dbReference type="ARBA" id="ARBA00009347"/>
    </source>
</evidence>
<dbReference type="SUPFAM" id="SSF56645">
    <property type="entry name" value="Acyl-CoA dehydrogenase NM domain-like"/>
    <property type="match status" value="1"/>
</dbReference>
<evidence type="ECO:0000259" key="6">
    <source>
        <dbReference type="Pfam" id="PF00441"/>
    </source>
</evidence>
<dbReference type="Gene3D" id="2.40.110.10">
    <property type="entry name" value="Butyryl-CoA Dehydrogenase, subunit A, domain 2"/>
    <property type="match status" value="1"/>
</dbReference>
<organism evidence="8 9">
    <name type="scientific">Streptomyces albiaxialis</name>
    <dbReference type="NCBI Taxonomy" id="329523"/>
    <lineage>
        <taxon>Bacteria</taxon>
        <taxon>Bacillati</taxon>
        <taxon>Actinomycetota</taxon>
        <taxon>Actinomycetes</taxon>
        <taxon>Kitasatosporales</taxon>
        <taxon>Streptomycetaceae</taxon>
        <taxon>Streptomyces</taxon>
    </lineage>
</organism>
<keyword evidence="3 5" id="KW-0285">Flavoprotein</keyword>
<reference evidence="8 9" key="1">
    <citation type="journal article" date="2019" name="Int. J. Syst. Evol. Microbiol.">
        <title>The Global Catalogue of Microorganisms (GCM) 10K type strain sequencing project: providing services to taxonomists for standard genome sequencing and annotation.</title>
        <authorList>
            <consortium name="The Broad Institute Genomics Platform"/>
            <consortium name="The Broad Institute Genome Sequencing Center for Infectious Disease"/>
            <person name="Wu L."/>
            <person name="Ma J."/>
        </authorList>
    </citation>
    <scope>NUCLEOTIDE SEQUENCE [LARGE SCALE GENOMIC DNA]</scope>
    <source>
        <strain evidence="8 9">JCM 15478</strain>
    </source>
</reference>
<keyword evidence="9" id="KW-1185">Reference proteome</keyword>
<dbReference type="InterPro" id="IPR009100">
    <property type="entry name" value="AcylCoA_DH/oxidase_NM_dom_sf"/>
</dbReference>
<dbReference type="Pfam" id="PF02770">
    <property type="entry name" value="Acyl-CoA_dh_M"/>
    <property type="match status" value="1"/>
</dbReference>
<evidence type="ECO:0000313" key="8">
    <source>
        <dbReference type="EMBL" id="GAA2101450.1"/>
    </source>
</evidence>
<dbReference type="InterPro" id="IPR006089">
    <property type="entry name" value="Acyl-CoA_DH_CS"/>
</dbReference>
<dbReference type="InterPro" id="IPR006091">
    <property type="entry name" value="Acyl-CoA_Oxase/DH_mid-dom"/>
</dbReference>
<gene>
    <name evidence="8" type="ORF">GCM10009801_74770</name>
</gene>
<keyword evidence="5" id="KW-0560">Oxidoreductase</keyword>
<comment type="similarity">
    <text evidence="2 5">Belongs to the acyl-CoA dehydrogenase family.</text>
</comment>
<dbReference type="PROSITE" id="PS00072">
    <property type="entry name" value="ACYL_COA_DH_1"/>
    <property type="match status" value="1"/>
</dbReference>
<dbReference type="Pfam" id="PF00441">
    <property type="entry name" value="Acyl-CoA_dh_1"/>
    <property type="match status" value="1"/>
</dbReference>
<dbReference type="PANTHER" id="PTHR43884:SF19">
    <property type="entry name" value="ACYL-COA DEHYDROGENASE FADE4-RELATED"/>
    <property type="match status" value="1"/>
</dbReference>
<evidence type="ECO:0000256" key="4">
    <source>
        <dbReference type="ARBA" id="ARBA00022827"/>
    </source>
</evidence>
<protein>
    <submittedName>
        <fullName evidence="8">Acyl-CoA dehydrogenase</fullName>
    </submittedName>
</protein>
<dbReference type="PANTHER" id="PTHR43884">
    <property type="entry name" value="ACYL-COA DEHYDROGENASE"/>
    <property type="match status" value="1"/>
</dbReference>
<dbReference type="Proteomes" id="UP001500016">
    <property type="component" value="Unassembled WGS sequence"/>
</dbReference>
<evidence type="ECO:0000256" key="5">
    <source>
        <dbReference type="RuleBase" id="RU362125"/>
    </source>
</evidence>
<evidence type="ECO:0000256" key="3">
    <source>
        <dbReference type="ARBA" id="ARBA00022630"/>
    </source>
</evidence>
<dbReference type="Gene3D" id="1.20.140.10">
    <property type="entry name" value="Butyryl-CoA Dehydrogenase, subunit A, domain 3"/>
    <property type="match status" value="1"/>
</dbReference>
<accession>A0ABN2WY79</accession>
<evidence type="ECO:0000313" key="9">
    <source>
        <dbReference type="Proteomes" id="UP001500016"/>
    </source>
</evidence>
<dbReference type="RefSeq" id="WP_344534822.1">
    <property type="nucleotide sequence ID" value="NZ_BAAAPE010000025.1"/>
</dbReference>
<dbReference type="Gene3D" id="1.10.540.10">
    <property type="entry name" value="Acyl-CoA dehydrogenase/oxidase, N-terminal domain"/>
    <property type="match status" value="1"/>
</dbReference>
<feature type="domain" description="Acyl-CoA oxidase/dehydrogenase middle" evidence="7">
    <location>
        <begin position="119"/>
        <end position="215"/>
    </location>
</feature>
<dbReference type="SUPFAM" id="SSF47203">
    <property type="entry name" value="Acyl-CoA dehydrogenase C-terminal domain-like"/>
    <property type="match status" value="1"/>
</dbReference>
<proteinExistence type="inferred from homology"/>
<dbReference type="EMBL" id="BAAAPE010000025">
    <property type="protein sequence ID" value="GAA2101450.1"/>
    <property type="molecule type" value="Genomic_DNA"/>
</dbReference>
<dbReference type="InterPro" id="IPR009075">
    <property type="entry name" value="AcylCo_DH/oxidase_C"/>
</dbReference>
<dbReference type="InterPro" id="IPR037069">
    <property type="entry name" value="AcylCoA_DH/ox_N_sf"/>
</dbReference>
<comment type="caution">
    <text evidence="8">The sequence shown here is derived from an EMBL/GenBank/DDBJ whole genome shotgun (WGS) entry which is preliminary data.</text>
</comment>
<sequence>MRGPARFAEVVEDWSRQGGPFDPALLTAHDEAESFPAEACAALDQWGLADHYVPVPYGGRLDRLDEMQALLRTVAARDLTTAVAHGKTFLGAASVWTSGDSDLGTRLAGHIMAGEAVAWGLTEPGGGSDLLAGELTATRTGSGWSLSGSKWPVNNATRGRLATVLARTDPAGGPRGFSVFLVDKRSTAPGTVRHLPKMPTHGIRGADISGVAFRDARVPAHALVGTEGEGLELVLKALQLTRTSCVALSLGAGDHALRLARRFLLERRLHGRRLVDLPHARAMAGQAVARLLLAEAVAYAAARAAHEVPEELSVVSAVTKALVPTLVQGQLRLVSELLGARGFLTEVESYGGFAKIERDHQIVSIFDGSTWVNRGGLAQQLRLLRPGRRPAGPAGRPVYEWLREDAGTAALDPSRLRMMTRGDTLLNGLADLVSRRSSEPDAATDTLAPRLLDAYRELAGPLSRVRPSAGPPSTEVMRLAERYEWCFAGAAALGVWAANPSRHGRTWWDGGDWLRGCLTLVLHGLGLPTPDASAAYDQLCERLLSGDGTDVSLFGSRAGVPV</sequence>
<evidence type="ECO:0000259" key="7">
    <source>
        <dbReference type="Pfam" id="PF02770"/>
    </source>
</evidence>
<dbReference type="InterPro" id="IPR046373">
    <property type="entry name" value="Acyl-CoA_Oxase/DH_mid-dom_sf"/>
</dbReference>
<evidence type="ECO:0000256" key="1">
    <source>
        <dbReference type="ARBA" id="ARBA00001974"/>
    </source>
</evidence>
<feature type="domain" description="Acyl-CoA dehydrogenase/oxidase C-terminal" evidence="6">
    <location>
        <begin position="228"/>
        <end position="380"/>
    </location>
</feature>
<dbReference type="InterPro" id="IPR036250">
    <property type="entry name" value="AcylCo_DH-like_C"/>
</dbReference>
<name>A0ABN2WY79_9ACTN</name>
<keyword evidence="4 5" id="KW-0274">FAD</keyword>
<comment type="cofactor">
    <cofactor evidence="1 5">
        <name>FAD</name>
        <dbReference type="ChEBI" id="CHEBI:57692"/>
    </cofactor>
</comment>
<dbReference type="CDD" id="cd00567">
    <property type="entry name" value="ACAD"/>
    <property type="match status" value="1"/>
</dbReference>